<dbReference type="STRING" id="1419482.SAMN05444266_101615"/>
<sequence length="66" mass="7517">MMTDLDKKLQEMAMTNWEQFVHLIGEDALTAAKVCLLRQNNASYGKISQKLGITEKQVRGRCDKCN</sequence>
<dbReference type="EMBL" id="FRBL01000001">
    <property type="protein sequence ID" value="SHK92771.1"/>
    <property type="molecule type" value="Genomic_DNA"/>
</dbReference>
<keyword evidence="2" id="KW-1185">Reference proteome</keyword>
<evidence type="ECO:0000313" key="2">
    <source>
        <dbReference type="Proteomes" id="UP000184420"/>
    </source>
</evidence>
<name>A0A1M6WGG4_9BACT</name>
<accession>A0A1M6WGG4</accession>
<organism evidence="1 2">
    <name type="scientific">Chitinophaga jiangningensis</name>
    <dbReference type="NCBI Taxonomy" id="1419482"/>
    <lineage>
        <taxon>Bacteria</taxon>
        <taxon>Pseudomonadati</taxon>
        <taxon>Bacteroidota</taxon>
        <taxon>Chitinophagia</taxon>
        <taxon>Chitinophagales</taxon>
        <taxon>Chitinophagaceae</taxon>
        <taxon>Chitinophaga</taxon>
    </lineage>
</organism>
<reference evidence="1 2" key="1">
    <citation type="submission" date="2016-11" db="EMBL/GenBank/DDBJ databases">
        <authorList>
            <person name="Jaros S."/>
            <person name="Januszkiewicz K."/>
            <person name="Wedrychowicz H."/>
        </authorList>
    </citation>
    <scope>NUCLEOTIDE SEQUENCE [LARGE SCALE GENOMIC DNA]</scope>
    <source>
        <strain evidence="1 2">DSM 27406</strain>
    </source>
</reference>
<dbReference type="AlphaFoldDB" id="A0A1M6WGG4"/>
<evidence type="ECO:0000313" key="1">
    <source>
        <dbReference type="EMBL" id="SHK92771.1"/>
    </source>
</evidence>
<evidence type="ECO:0008006" key="3">
    <source>
        <dbReference type="Google" id="ProtNLM"/>
    </source>
</evidence>
<gene>
    <name evidence="1" type="ORF">SAMN05444266_101615</name>
</gene>
<proteinExistence type="predicted"/>
<dbReference type="Proteomes" id="UP000184420">
    <property type="component" value="Unassembled WGS sequence"/>
</dbReference>
<protein>
    <recommendedName>
        <fullName evidence="3">Sigma-70, region 4</fullName>
    </recommendedName>
</protein>